<evidence type="ECO:0000313" key="3">
    <source>
        <dbReference type="Proteomes" id="UP000029981"/>
    </source>
</evidence>
<keyword evidence="3" id="KW-1185">Reference proteome</keyword>
<dbReference type="EMBL" id="CM002924">
    <property type="protein sequence ID" value="KGN58449.1"/>
    <property type="molecule type" value="Genomic_DNA"/>
</dbReference>
<feature type="transmembrane region" description="Helical" evidence="1">
    <location>
        <begin position="60"/>
        <end position="81"/>
    </location>
</feature>
<name>A0A0A0LBY0_CUCSA</name>
<dbReference type="Proteomes" id="UP000029981">
    <property type="component" value="Chromosome 3"/>
</dbReference>
<sequence length="107" mass="12374">MNFQNQIRIPQTVGLIRDLGLFYIREYLDRNYMNILSFKFLAFLSTTFLNSIAISHTQAKYLYCFLMADLSLAICVPSIIMGISFLRLLSKELLLAISILITPWVVF</sequence>
<reference evidence="2 3" key="1">
    <citation type="journal article" date="2009" name="Nat. Genet.">
        <title>The genome of the cucumber, Cucumis sativus L.</title>
        <authorList>
            <person name="Huang S."/>
            <person name="Li R."/>
            <person name="Zhang Z."/>
            <person name="Li L."/>
            <person name="Gu X."/>
            <person name="Fan W."/>
            <person name="Lucas W.J."/>
            <person name="Wang X."/>
            <person name="Xie B."/>
            <person name="Ni P."/>
            <person name="Ren Y."/>
            <person name="Zhu H."/>
            <person name="Li J."/>
            <person name="Lin K."/>
            <person name="Jin W."/>
            <person name="Fei Z."/>
            <person name="Li G."/>
            <person name="Staub J."/>
            <person name="Kilian A."/>
            <person name="van der Vossen E.A."/>
            <person name="Wu Y."/>
            <person name="Guo J."/>
            <person name="He J."/>
            <person name="Jia Z."/>
            <person name="Ren Y."/>
            <person name="Tian G."/>
            <person name="Lu Y."/>
            <person name="Ruan J."/>
            <person name="Qian W."/>
            <person name="Wang M."/>
            <person name="Huang Q."/>
            <person name="Li B."/>
            <person name="Xuan Z."/>
            <person name="Cao J."/>
            <person name="Asan"/>
            <person name="Wu Z."/>
            <person name="Zhang J."/>
            <person name="Cai Q."/>
            <person name="Bai Y."/>
            <person name="Zhao B."/>
            <person name="Han Y."/>
            <person name="Li Y."/>
            <person name="Li X."/>
            <person name="Wang S."/>
            <person name="Shi Q."/>
            <person name="Liu S."/>
            <person name="Cho W.K."/>
            <person name="Kim J.Y."/>
            <person name="Xu Y."/>
            <person name="Heller-Uszynska K."/>
            <person name="Miao H."/>
            <person name="Cheng Z."/>
            <person name="Zhang S."/>
            <person name="Wu J."/>
            <person name="Yang Y."/>
            <person name="Kang H."/>
            <person name="Li M."/>
            <person name="Liang H."/>
            <person name="Ren X."/>
            <person name="Shi Z."/>
            <person name="Wen M."/>
            <person name="Jian M."/>
            <person name="Yang H."/>
            <person name="Zhang G."/>
            <person name="Yang Z."/>
            <person name="Chen R."/>
            <person name="Liu S."/>
            <person name="Li J."/>
            <person name="Ma L."/>
            <person name="Liu H."/>
            <person name="Zhou Y."/>
            <person name="Zhao J."/>
            <person name="Fang X."/>
            <person name="Li G."/>
            <person name="Fang L."/>
            <person name="Li Y."/>
            <person name="Liu D."/>
            <person name="Zheng H."/>
            <person name="Zhang Y."/>
            <person name="Qin N."/>
            <person name="Li Z."/>
            <person name="Yang G."/>
            <person name="Yang S."/>
            <person name="Bolund L."/>
            <person name="Kristiansen K."/>
            <person name="Zheng H."/>
            <person name="Li S."/>
            <person name="Zhang X."/>
            <person name="Yang H."/>
            <person name="Wang J."/>
            <person name="Sun R."/>
            <person name="Zhang B."/>
            <person name="Jiang S."/>
            <person name="Wang J."/>
            <person name="Du Y."/>
            <person name="Li S."/>
        </authorList>
    </citation>
    <scope>NUCLEOTIDE SEQUENCE [LARGE SCALE GENOMIC DNA]</scope>
    <source>
        <strain evidence="3">cv. 9930</strain>
    </source>
</reference>
<feature type="transmembrane region" description="Helical" evidence="1">
    <location>
        <begin position="35"/>
        <end position="54"/>
    </location>
</feature>
<organism evidence="2 3">
    <name type="scientific">Cucumis sativus</name>
    <name type="common">Cucumber</name>
    <dbReference type="NCBI Taxonomy" id="3659"/>
    <lineage>
        <taxon>Eukaryota</taxon>
        <taxon>Viridiplantae</taxon>
        <taxon>Streptophyta</taxon>
        <taxon>Embryophyta</taxon>
        <taxon>Tracheophyta</taxon>
        <taxon>Spermatophyta</taxon>
        <taxon>Magnoliopsida</taxon>
        <taxon>eudicotyledons</taxon>
        <taxon>Gunneridae</taxon>
        <taxon>Pentapetalae</taxon>
        <taxon>rosids</taxon>
        <taxon>fabids</taxon>
        <taxon>Cucurbitales</taxon>
        <taxon>Cucurbitaceae</taxon>
        <taxon>Benincaseae</taxon>
        <taxon>Cucumis</taxon>
    </lineage>
</organism>
<keyword evidence="1" id="KW-0472">Membrane</keyword>
<protein>
    <submittedName>
        <fullName evidence="2">Uncharacterized protein</fullName>
    </submittedName>
</protein>
<keyword evidence="1" id="KW-0812">Transmembrane</keyword>
<evidence type="ECO:0000313" key="2">
    <source>
        <dbReference type="EMBL" id="KGN58449.1"/>
    </source>
</evidence>
<dbReference type="AlphaFoldDB" id="A0A0A0LBY0"/>
<reference evidence="2 3" key="3">
    <citation type="journal article" date="2010" name="BMC Genomics">
        <title>Transcriptome sequencing and comparative analysis of cucumber flowers with different sex types.</title>
        <authorList>
            <person name="Guo S."/>
            <person name="Zheng Y."/>
            <person name="Joung J.G."/>
            <person name="Liu S."/>
            <person name="Zhang Z."/>
            <person name="Crasta O.R."/>
            <person name="Sobral B.W."/>
            <person name="Xu Y."/>
            <person name="Huang S."/>
            <person name="Fei Z."/>
        </authorList>
    </citation>
    <scope>NUCLEOTIDE SEQUENCE [LARGE SCALE GENOMIC DNA]</scope>
    <source>
        <strain evidence="3">cv. 9930</strain>
    </source>
</reference>
<accession>A0A0A0LBY0</accession>
<evidence type="ECO:0000256" key="1">
    <source>
        <dbReference type="SAM" id="Phobius"/>
    </source>
</evidence>
<dbReference type="Gramene" id="KGN58449">
    <property type="protein sequence ID" value="KGN58449"/>
    <property type="gene ID" value="Csa_3G645870"/>
</dbReference>
<proteinExistence type="predicted"/>
<gene>
    <name evidence="2" type="ORF">Csa_3G645870</name>
</gene>
<keyword evidence="1" id="KW-1133">Transmembrane helix</keyword>
<reference evidence="2 3" key="2">
    <citation type="journal article" date="2009" name="PLoS ONE">
        <title>An integrated genetic and cytogenetic map of the cucumber genome.</title>
        <authorList>
            <person name="Ren Y."/>
            <person name="Zhang Z."/>
            <person name="Liu J."/>
            <person name="Staub J.E."/>
            <person name="Han Y."/>
            <person name="Cheng Z."/>
            <person name="Li X."/>
            <person name="Lu J."/>
            <person name="Miao H."/>
            <person name="Kang H."/>
            <person name="Xie B."/>
            <person name="Gu X."/>
            <person name="Wang X."/>
            <person name="Du Y."/>
            <person name="Jin W."/>
            <person name="Huang S."/>
        </authorList>
    </citation>
    <scope>NUCLEOTIDE SEQUENCE [LARGE SCALE GENOMIC DNA]</scope>
    <source>
        <strain evidence="3">cv. 9930</strain>
    </source>
</reference>
<reference evidence="2 3" key="4">
    <citation type="journal article" date="2011" name="BMC Genomics">
        <title>RNA-Seq improves annotation of protein-coding genes in the cucumber genome.</title>
        <authorList>
            <person name="Li Z."/>
            <person name="Zhang Z."/>
            <person name="Yan P."/>
            <person name="Huang S."/>
            <person name="Fei Z."/>
            <person name="Lin K."/>
        </authorList>
    </citation>
    <scope>NUCLEOTIDE SEQUENCE [LARGE SCALE GENOMIC DNA]</scope>
    <source>
        <strain evidence="3">cv. 9930</strain>
    </source>
</reference>